<reference evidence="1" key="1">
    <citation type="submission" date="2021-02" db="EMBL/GenBank/DDBJ databases">
        <authorList>
            <person name="Nowell W R."/>
        </authorList>
    </citation>
    <scope>NUCLEOTIDE SEQUENCE</scope>
</reference>
<organism evidence="1 2">
    <name type="scientific">Adineta steineri</name>
    <dbReference type="NCBI Taxonomy" id="433720"/>
    <lineage>
        <taxon>Eukaryota</taxon>
        <taxon>Metazoa</taxon>
        <taxon>Spiralia</taxon>
        <taxon>Gnathifera</taxon>
        <taxon>Rotifera</taxon>
        <taxon>Eurotatoria</taxon>
        <taxon>Bdelloidea</taxon>
        <taxon>Adinetida</taxon>
        <taxon>Adinetidae</taxon>
        <taxon>Adineta</taxon>
    </lineage>
</organism>
<dbReference type="Proteomes" id="UP000663881">
    <property type="component" value="Unassembled WGS sequence"/>
</dbReference>
<gene>
    <name evidence="1" type="ORF">OKA104_LOCUS49035</name>
</gene>
<sequence>RTITKPRCITNDEIHNFSQLKPDDLALLIILFQIVDKNIYEYDHILYDIRCIGEYIAEFNQKNLISASSSYQQQRLTIIMDTLKKILQHLTDRDELLSPLGEFLLNETQKYHNKQNDIHNILKSIEEEIIKIENILQNNSSNIEQNQRHLLIIDRFKETFYRKNQ</sequence>
<feature type="non-terminal residue" evidence="1">
    <location>
        <position position="1"/>
    </location>
</feature>
<proteinExistence type="predicted"/>
<comment type="caution">
    <text evidence="1">The sequence shown here is derived from an EMBL/GenBank/DDBJ whole genome shotgun (WGS) entry which is preliminary data.</text>
</comment>
<protein>
    <submittedName>
        <fullName evidence="1">Uncharacterized protein</fullName>
    </submittedName>
</protein>
<name>A0A820LEC9_9BILA</name>
<evidence type="ECO:0000313" key="2">
    <source>
        <dbReference type="Proteomes" id="UP000663881"/>
    </source>
</evidence>
<accession>A0A820LEC9</accession>
<dbReference type="AlphaFoldDB" id="A0A820LEC9"/>
<evidence type="ECO:0000313" key="1">
    <source>
        <dbReference type="EMBL" id="CAF4355443.1"/>
    </source>
</evidence>
<dbReference type="EMBL" id="CAJOAY010022238">
    <property type="protein sequence ID" value="CAF4355443.1"/>
    <property type="molecule type" value="Genomic_DNA"/>
</dbReference>